<feature type="compositionally biased region" description="Basic and acidic residues" evidence="1">
    <location>
        <begin position="365"/>
        <end position="384"/>
    </location>
</feature>
<dbReference type="Proteomes" id="UP000015103">
    <property type="component" value="Unassembled WGS sequence"/>
</dbReference>
<feature type="compositionally biased region" description="Basic and acidic residues" evidence="1">
    <location>
        <begin position="33"/>
        <end position="42"/>
    </location>
</feature>
<accession>T1HZF9</accession>
<feature type="compositionally biased region" description="Basic and acidic residues" evidence="1">
    <location>
        <begin position="57"/>
        <end position="69"/>
    </location>
</feature>
<feature type="compositionally biased region" description="Polar residues" evidence="1">
    <location>
        <begin position="43"/>
        <end position="56"/>
    </location>
</feature>
<evidence type="ECO:0000313" key="3">
    <source>
        <dbReference type="EnsemblMetazoa" id="RPRC009429-PA"/>
    </source>
</evidence>
<dbReference type="AlphaFoldDB" id="T1HZF9"/>
<evidence type="ECO:0000313" key="4">
    <source>
        <dbReference type="Proteomes" id="UP000015103"/>
    </source>
</evidence>
<dbReference type="EMBL" id="ACPB03006017">
    <property type="status" value="NOT_ANNOTATED_CDS"/>
    <property type="molecule type" value="Genomic_DNA"/>
</dbReference>
<dbReference type="InParanoid" id="T1HZF9"/>
<feature type="region of interest" description="Disordered" evidence="1">
    <location>
        <begin position="29"/>
        <end position="69"/>
    </location>
</feature>
<sequence length="421" mass="47113">MTFIGIKVLSLDDLKEVISEVHAAGYKGQNSDLNEKTEHDSGDTNAAISNSETSNSADRDVFQKDEPPKLPELSPEILVVINELKSLAGNFKSSQRKFFTDPTNTLLYRLESTCRKELSNSGRHAVYSYLAHFLPFTKSTLVSRIKKIFVGNGQLESFIIRIKNVVTSFPKINDDYELQRQSLEEAKPYLEKAVQIKVRQFVVMTGKKKDSLETYIVDFLSNIVPFWPCGTITVSNLHNLVVDAIKMEAEAYNMTYSPGFPFLKDSTSPAMTFNDILFSQSKKNTASDEEPAVSKSLPVVSTADTATASSKEIKVKEDTQLAPMTVPATTDKEKVSVVLKVSHKKQKSSGSKRDSGRWPPQQGTKKLDERILERDPESRDKHLSKYCSADEKVQMQLDQVMQDLVVLNQMSSDTTCSTNNK</sequence>
<dbReference type="Pfam" id="PF14075">
    <property type="entry name" value="UBN_AB"/>
    <property type="match status" value="1"/>
</dbReference>
<dbReference type="InterPro" id="IPR026947">
    <property type="entry name" value="UBN_middle_dom"/>
</dbReference>
<feature type="domain" description="Ubinuclein middle" evidence="2">
    <location>
        <begin position="72"/>
        <end position="187"/>
    </location>
</feature>
<dbReference type="HOGENOM" id="CLU_652691_0_0_1"/>
<dbReference type="STRING" id="13249.T1HZF9"/>
<dbReference type="VEuPathDB" id="VectorBase:RPRC009429"/>
<protein>
    <submittedName>
        <fullName evidence="3">UBN_AB domain-containing protein</fullName>
    </submittedName>
</protein>
<proteinExistence type="predicted"/>
<evidence type="ECO:0000259" key="2">
    <source>
        <dbReference type="Pfam" id="PF14075"/>
    </source>
</evidence>
<organism evidence="3 4">
    <name type="scientific">Rhodnius prolixus</name>
    <name type="common">Triatomid bug</name>
    <dbReference type="NCBI Taxonomy" id="13249"/>
    <lineage>
        <taxon>Eukaryota</taxon>
        <taxon>Metazoa</taxon>
        <taxon>Ecdysozoa</taxon>
        <taxon>Arthropoda</taxon>
        <taxon>Hexapoda</taxon>
        <taxon>Insecta</taxon>
        <taxon>Pterygota</taxon>
        <taxon>Neoptera</taxon>
        <taxon>Paraneoptera</taxon>
        <taxon>Hemiptera</taxon>
        <taxon>Heteroptera</taxon>
        <taxon>Panheteroptera</taxon>
        <taxon>Cimicomorpha</taxon>
        <taxon>Reduviidae</taxon>
        <taxon>Triatominae</taxon>
        <taxon>Rhodnius</taxon>
    </lineage>
</organism>
<feature type="region of interest" description="Disordered" evidence="1">
    <location>
        <begin position="341"/>
        <end position="384"/>
    </location>
</feature>
<dbReference type="EnsemblMetazoa" id="RPRC009429-RA">
    <property type="protein sequence ID" value="RPRC009429-PA"/>
    <property type="gene ID" value="RPRC009429"/>
</dbReference>
<reference evidence="3" key="1">
    <citation type="submission" date="2015-05" db="UniProtKB">
        <authorList>
            <consortium name="EnsemblMetazoa"/>
        </authorList>
    </citation>
    <scope>IDENTIFICATION</scope>
</reference>
<name>T1HZF9_RHOPR</name>
<keyword evidence="4" id="KW-1185">Reference proteome</keyword>
<evidence type="ECO:0000256" key="1">
    <source>
        <dbReference type="SAM" id="MobiDB-lite"/>
    </source>
</evidence>